<accession>A0A4P6Y7C7</accession>
<dbReference type="EMBL" id="CP037933">
    <property type="protein sequence ID" value="QBN18456.1"/>
    <property type="molecule type" value="Genomic_DNA"/>
</dbReference>
<dbReference type="OrthoDB" id="1367499at2"/>
<reference evidence="2" key="1">
    <citation type="submission" date="2019-03" db="EMBL/GenBank/DDBJ databases">
        <title>Flavobacterium sp.</title>
        <authorList>
            <person name="Kim H."/>
        </authorList>
    </citation>
    <scope>NUCLEOTIDE SEQUENCE [LARGE SCALE GENOMIC DNA]</scope>
    <source>
        <strain evidence="2">GS13</strain>
    </source>
</reference>
<evidence type="ECO:0000313" key="1">
    <source>
        <dbReference type="EMBL" id="QBN18456.1"/>
    </source>
</evidence>
<proteinExistence type="predicted"/>
<evidence type="ECO:0000313" key="2">
    <source>
        <dbReference type="Proteomes" id="UP000291124"/>
    </source>
</evidence>
<dbReference type="KEGG" id="fnk:E1750_06420"/>
<gene>
    <name evidence="1" type="ORF">E1750_06420</name>
</gene>
<sequence>MNKSNKNSLPTKIDGVQESELIYKPENLNQTFRQENIIGYAIDGSSVSEKEFVTDIVDALDCLAKGTLETYSSEVVKKKILG</sequence>
<protein>
    <submittedName>
        <fullName evidence="1">Uncharacterized protein</fullName>
    </submittedName>
</protein>
<keyword evidence="2" id="KW-1185">Reference proteome</keyword>
<organism evidence="1 2">
    <name type="scientific">Flavobacterium nackdongense</name>
    <dbReference type="NCBI Taxonomy" id="2547394"/>
    <lineage>
        <taxon>Bacteria</taxon>
        <taxon>Pseudomonadati</taxon>
        <taxon>Bacteroidota</taxon>
        <taxon>Flavobacteriia</taxon>
        <taxon>Flavobacteriales</taxon>
        <taxon>Flavobacteriaceae</taxon>
        <taxon>Flavobacterium</taxon>
    </lineage>
</organism>
<name>A0A4P6Y7C7_9FLAO</name>
<dbReference type="RefSeq" id="WP_133275980.1">
    <property type="nucleotide sequence ID" value="NZ_CP037933.1"/>
</dbReference>
<dbReference type="AlphaFoldDB" id="A0A4P6Y7C7"/>
<dbReference type="Proteomes" id="UP000291124">
    <property type="component" value="Chromosome"/>
</dbReference>